<keyword evidence="3" id="KW-1185">Reference proteome</keyword>
<accession>K9UKT5</accession>
<gene>
    <name evidence="2" type="ORF">Cha6605_4507</name>
</gene>
<feature type="signal peptide" evidence="1">
    <location>
        <begin position="1"/>
        <end position="25"/>
    </location>
</feature>
<sequence length="132" mass="14077">MKTSIYLTAIATTVITCLGMGSARAQGVFVQPFPSTGYSSTTIFVPSNVPDRGYTSSPSEYGAVDPNLYQNNRTFGSTTTIYDYSPNYGSKVTYGSSYRNYRKPAQVTCSTSIIGSPIPSPIALGANGQPCR</sequence>
<reference evidence="2 3" key="1">
    <citation type="submission" date="2012-05" db="EMBL/GenBank/DDBJ databases">
        <title>Finished chromosome of genome of Chamaesiphon sp. PCC 6605.</title>
        <authorList>
            <consortium name="US DOE Joint Genome Institute"/>
            <person name="Gugger M."/>
            <person name="Coursin T."/>
            <person name="Rippka R."/>
            <person name="Tandeau De Marsac N."/>
            <person name="Huntemann M."/>
            <person name="Wei C.-L."/>
            <person name="Han J."/>
            <person name="Detter J.C."/>
            <person name="Han C."/>
            <person name="Tapia R."/>
            <person name="Chen A."/>
            <person name="Kyrpides N."/>
            <person name="Mavromatis K."/>
            <person name="Markowitz V."/>
            <person name="Szeto E."/>
            <person name="Ivanova N."/>
            <person name="Pagani I."/>
            <person name="Pati A."/>
            <person name="Goodwin L."/>
            <person name="Nordberg H.P."/>
            <person name="Cantor M.N."/>
            <person name="Hua S.X."/>
            <person name="Woyke T."/>
            <person name="Kerfeld C.A."/>
        </authorList>
    </citation>
    <scope>NUCLEOTIDE SEQUENCE [LARGE SCALE GENOMIC DNA]</scope>
    <source>
        <strain evidence="3">ATCC 27169 / PCC 6605</strain>
    </source>
</reference>
<protein>
    <submittedName>
        <fullName evidence="2">Uncharacterized protein</fullName>
    </submittedName>
</protein>
<dbReference type="HOGENOM" id="CLU_1913339_0_0_3"/>
<feature type="chain" id="PRO_5003937146" evidence="1">
    <location>
        <begin position="26"/>
        <end position="132"/>
    </location>
</feature>
<dbReference type="OrthoDB" id="9868376at2"/>
<dbReference type="AlphaFoldDB" id="K9UKT5"/>
<dbReference type="EMBL" id="CP003600">
    <property type="protein sequence ID" value="AFY95435.1"/>
    <property type="molecule type" value="Genomic_DNA"/>
</dbReference>
<keyword evidence="1" id="KW-0732">Signal</keyword>
<evidence type="ECO:0000313" key="3">
    <source>
        <dbReference type="Proteomes" id="UP000010366"/>
    </source>
</evidence>
<name>K9UKT5_CHAP6</name>
<evidence type="ECO:0000313" key="2">
    <source>
        <dbReference type="EMBL" id="AFY95435.1"/>
    </source>
</evidence>
<organism evidence="2 3">
    <name type="scientific">Chamaesiphon minutus (strain ATCC 27169 / PCC 6605)</name>
    <dbReference type="NCBI Taxonomy" id="1173020"/>
    <lineage>
        <taxon>Bacteria</taxon>
        <taxon>Bacillati</taxon>
        <taxon>Cyanobacteriota</taxon>
        <taxon>Cyanophyceae</taxon>
        <taxon>Gomontiellales</taxon>
        <taxon>Chamaesiphonaceae</taxon>
        <taxon>Chamaesiphon</taxon>
    </lineage>
</organism>
<dbReference type="RefSeq" id="WP_015161535.1">
    <property type="nucleotide sequence ID" value="NC_019697.1"/>
</dbReference>
<proteinExistence type="predicted"/>
<evidence type="ECO:0000256" key="1">
    <source>
        <dbReference type="SAM" id="SignalP"/>
    </source>
</evidence>
<dbReference type="Proteomes" id="UP000010366">
    <property type="component" value="Chromosome"/>
</dbReference>
<dbReference type="KEGG" id="cmp:Cha6605_4507"/>